<dbReference type="AlphaFoldDB" id="W9RAP9"/>
<organism evidence="2 3">
    <name type="scientific">Morus notabilis</name>
    <dbReference type="NCBI Taxonomy" id="981085"/>
    <lineage>
        <taxon>Eukaryota</taxon>
        <taxon>Viridiplantae</taxon>
        <taxon>Streptophyta</taxon>
        <taxon>Embryophyta</taxon>
        <taxon>Tracheophyta</taxon>
        <taxon>Spermatophyta</taxon>
        <taxon>Magnoliopsida</taxon>
        <taxon>eudicotyledons</taxon>
        <taxon>Gunneridae</taxon>
        <taxon>Pentapetalae</taxon>
        <taxon>rosids</taxon>
        <taxon>fabids</taxon>
        <taxon>Rosales</taxon>
        <taxon>Moraceae</taxon>
        <taxon>Moreae</taxon>
        <taxon>Morus</taxon>
    </lineage>
</organism>
<accession>W9RAP9</accession>
<evidence type="ECO:0000313" key="2">
    <source>
        <dbReference type="EMBL" id="EXB44912.1"/>
    </source>
</evidence>
<evidence type="ECO:0000256" key="1">
    <source>
        <dbReference type="SAM" id="SignalP"/>
    </source>
</evidence>
<keyword evidence="3" id="KW-1185">Reference proteome</keyword>
<dbReference type="GO" id="GO:0030154">
    <property type="term" value="P:cell differentiation"/>
    <property type="evidence" value="ECO:0007669"/>
    <property type="project" value="TreeGrafter"/>
</dbReference>
<evidence type="ECO:0000313" key="3">
    <source>
        <dbReference type="Proteomes" id="UP000030645"/>
    </source>
</evidence>
<dbReference type="GO" id="GO:0010628">
    <property type="term" value="P:positive regulation of gene expression"/>
    <property type="evidence" value="ECO:0007669"/>
    <property type="project" value="TreeGrafter"/>
</dbReference>
<dbReference type="PANTHER" id="PTHR36313:SF1">
    <property type="entry name" value="PROTEIN GOLVEN 11-RELATED"/>
    <property type="match status" value="1"/>
</dbReference>
<proteinExistence type="predicted"/>
<feature type="chain" id="PRO_5004932468" evidence="1">
    <location>
        <begin position="27"/>
        <end position="151"/>
    </location>
</feature>
<keyword evidence="1" id="KW-0732">Signal</keyword>
<dbReference type="eggNOG" id="ENOG502SYJP">
    <property type="taxonomic scope" value="Eukaryota"/>
</dbReference>
<dbReference type="OrthoDB" id="994020at2759"/>
<dbReference type="GO" id="GO:0010082">
    <property type="term" value="P:regulation of root meristem growth"/>
    <property type="evidence" value="ECO:0007669"/>
    <property type="project" value="InterPro"/>
</dbReference>
<dbReference type="EMBL" id="KE343883">
    <property type="protein sequence ID" value="EXB44912.1"/>
    <property type="molecule type" value="Genomic_DNA"/>
</dbReference>
<name>W9RAP9_9ROSA</name>
<feature type="signal peptide" evidence="1">
    <location>
        <begin position="1"/>
        <end position="26"/>
    </location>
</feature>
<protein>
    <submittedName>
        <fullName evidence="2">Uncharacterized protein</fullName>
    </submittedName>
</protein>
<dbReference type="GO" id="GO:0008284">
    <property type="term" value="P:positive regulation of cell population proliferation"/>
    <property type="evidence" value="ECO:0007669"/>
    <property type="project" value="TreeGrafter"/>
</dbReference>
<gene>
    <name evidence="2" type="ORF">L484_026498</name>
</gene>
<dbReference type="InterPro" id="IPR038804">
    <property type="entry name" value="RGF3"/>
</dbReference>
<reference evidence="3" key="1">
    <citation type="submission" date="2013-01" db="EMBL/GenBank/DDBJ databases">
        <title>Draft Genome Sequence of a Mulberry Tree, Morus notabilis C.K. Schneid.</title>
        <authorList>
            <person name="He N."/>
            <person name="Zhao S."/>
        </authorList>
    </citation>
    <scope>NUCLEOTIDE SEQUENCE</scope>
</reference>
<dbReference type="Proteomes" id="UP000030645">
    <property type="component" value="Unassembled WGS sequence"/>
</dbReference>
<dbReference type="GO" id="GO:0005615">
    <property type="term" value="C:extracellular space"/>
    <property type="evidence" value="ECO:0007669"/>
    <property type="project" value="TreeGrafter"/>
</dbReference>
<dbReference type="PANTHER" id="PTHR36313">
    <property type="entry name" value="ROOT MERISTEM GROWTH FACTOR 2"/>
    <property type="match status" value="1"/>
</dbReference>
<dbReference type="KEGG" id="mnt:21409151"/>
<sequence>MASVIKFTNCLLIVLLCLSSVWLSNAQASQDGNATAESTAILKTRKEFMANAATASTIDHYGFGGRKMALHKVMRLANVQAEGATGSNLKDSTGSNNQVEEKMFCRKKKRGDQKAKCKQTVRFSAEIDEAAGFVAFSADYRAPRHHPPKNN</sequence>
<dbReference type="GO" id="GO:0008083">
    <property type="term" value="F:growth factor activity"/>
    <property type="evidence" value="ECO:0007669"/>
    <property type="project" value="InterPro"/>
</dbReference>